<comment type="subcellular location">
    <subcellularLocation>
        <location evidence="1 10">Cell outer membrane</location>
        <topology evidence="1 10">Multi-pass membrane protein</topology>
    </subcellularLocation>
</comment>
<evidence type="ECO:0000256" key="11">
    <source>
        <dbReference type="RuleBase" id="RU003357"/>
    </source>
</evidence>
<dbReference type="InterPro" id="IPR023997">
    <property type="entry name" value="TonB-dep_OMP_SusC/RagA_CS"/>
</dbReference>
<dbReference type="STRING" id="558152.IQ37_08140"/>
<proteinExistence type="inferred from homology"/>
<dbReference type="GO" id="GO:0044718">
    <property type="term" value="P:siderophore transmembrane transport"/>
    <property type="evidence" value="ECO:0007669"/>
    <property type="project" value="TreeGrafter"/>
</dbReference>
<dbReference type="EMBL" id="JPRJ01000011">
    <property type="protein sequence ID" value="KFF28940.1"/>
    <property type="molecule type" value="Genomic_DNA"/>
</dbReference>
<dbReference type="SUPFAM" id="SSF56935">
    <property type="entry name" value="Porins"/>
    <property type="match status" value="1"/>
</dbReference>
<keyword evidence="16" id="KW-1185">Reference proteome</keyword>
<dbReference type="RefSeq" id="WP_034683620.1">
    <property type="nucleotide sequence ID" value="NZ_CP023049.2"/>
</dbReference>
<feature type="domain" description="TonB-dependent receptor-like beta-barrel" evidence="13">
    <location>
        <begin position="480"/>
        <end position="854"/>
    </location>
</feature>
<evidence type="ECO:0000256" key="7">
    <source>
        <dbReference type="ARBA" id="ARBA00023136"/>
    </source>
</evidence>
<evidence type="ECO:0000256" key="3">
    <source>
        <dbReference type="ARBA" id="ARBA00022452"/>
    </source>
</evidence>
<evidence type="ECO:0000256" key="5">
    <source>
        <dbReference type="ARBA" id="ARBA00022729"/>
    </source>
</evidence>
<organism evidence="15 16">
    <name type="scientific">Chryseobacterium piperi</name>
    <dbReference type="NCBI Taxonomy" id="558152"/>
    <lineage>
        <taxon>Bacteria</taxon>
        <taxon>Pseudomonadati</taxon>
        <taxon>Bacteroidota</taxon>
        <taxon>Flavobacteriia</taxon>
        <taxon>Flavobacteriales</taxon>
        <taxon>Weeksellaceae</taxon>
        <taxon>Chryseobacterium group</taxon>
        <taxon>Chryseobacterium</taxon>
    </lineage>
</organism>
<dbReference type="Gene3D" id="2.170.130.10">
    <property type="entry name" value="TonB-dependent receptor, plug domain"/>
    <property type="match status" value="1"/>
</dbReference>
<feature type="signal peptide" evidence="12">
    <location>
        <begin position="1"/>
        <end position="20"/>
    </location>
</feature>
<evidence type="ECO:0000259" key="14">
    <source>
        <dbReference type="Pfam" id="PF07715"/>
    </source>
</evidence>
<dbReference type="NCBIfam" id="TIGR04057">
    <property type="entry name" value="SusC_RagA_signa"/>
    <property type="match status" value="1"/>
</dbReference>
<dbReference type="InterPro" id="IPR039426">
    <property type="entry name" value="TonB-dep_rcpt-like"/>
</dbReference>
<evidence type="ECO:0000256" key="1">
    <source>
        <dbReference type="ARBA" id="ARBA00004571"/>
    </source>
</evidence>
<dbReference type="PANTHER" id="PTHR30069:SF29">
    <property type="entry name" value="HEMOGLOBIN AND HEMOGLOBIN-HAPTOGLOBIN-BINDING PROTEIN 1-RELATED"/>
    <property type="match status" value="1"/>
</dbReference>
<evidence type="ECO:0000256" key="12">
    <source>
        <dbReference type="SAM" id="SignalP"/>
    </source>
</evidence>
<evidence type="ECO:0000256" key="4">
    <source>
        <dbReference type="ARBA" id="ARBA00022692"/>
    </source>
</evidence>
<dbReference type="InterPro" id="IPR036942">
    <property type="entry name" value="Beta-barrel_TonB_sf"/>
</dbReference>
<dbReference type="Proteomes" id="UP000028709">
    <property type="component" value="Unassembled WGS sequence"/>
</dbReference>
<dbReference type="InterPro" id="IPR023996">
    <property type="entry name" value="TonB-dep_OMP_SusC/RagA"/>
</dbReference>
<feature type="chain" id="PRO_5001804335" evidence="12">
    <location>
        <begin position="21"/>
        <end position="999"/>
    </location>
</feature>
<dbReference type="NCBIfam" id="TIGR04056">
    <property type="entry name" value="OMP_RagA_SusC"/>
    <property type="match status" value="1"/>
</dbReference>
<dbReference type="PANTHER" id="PTHR30069">
    <property type="entry name" value="TONB-DEPENDENT OUTER MEMBRANE RECEPTOR"/>
    <property type="match status" value="1"/>
</dbReference>
<reference evidence="15 16" key="1">
    <citation type="submission" date="2014-07" db="EMBL/GenBank/DDBJ databases">
        <title>Genome of Chryseobacterium piperi CTM.</title>
        <authorList>
            <person name="Pipes S.E."/>
            <person name="Stropko S.J."/>
            <person name="Newman J.D."/>
        </authorList>
    </citation>
    <scope>NUCLEOTIDE SEQUENCE [LARGE SCALE GENOMIC DNA]</scope>
    <source>
        <strain evidence="15 16">CTM</strain>
    </source>
</reference>
<comment type="caution">
    <text evidence="15">The sequence shown here is derived from an EMBL/GenBank/DDBJ whole genome shotgun (WGS) entry which is preliminary data.</text>
</comment>
<feature type="domain" description="TonB-dependent receptor plug" evidence="14">
    <location>
        <begin position="54"/>
        <end position="168"/>
    </location>
</feature>
<keyword evidence="5 12" id="KW-0732">Signal</keyword>
<dbReference type="KEGG" id="cpip:CJF12_17600"/>
<evidence type="ECO:0000256" key="9">
    <source>
        <dbReference type="ARBA" id="ARBA00023237"/>
    </source>
</evidence>
<dbReference type="OrthoDB" id="9768177at2"/>
<keyword evidence="2 10" id="KW-0813">Transport</keyword>
<evidence type="ECO:0000313" key="16">
    <source>
        <dbReference type="Proteomes" id="UP000028709"/>
    </source>
</evidence>
<accession>A0A086BJ26</accession>
<evidence type="ECO:0000256" key="2">
    <source>
        <dbReference type="ARBA" id="ARBA00022448"/>
    </source>
</evidence>
<keyword evidence="8" id="KW-0675">Receptor</keyword>
<evidence type="ECO:0000256" key="8">
    <source>
        <dbReference type="ARBA" id="ARBA00023170"/>
    </source>
</evidence>
<keyword evidence="3 10" id="KW-1134">Transmembrane beta strand</keyword>
<dbReference type="InterPro" id="IPR037066">
    <property type="entry name" value="Plug_dom_sf"/>
</dbReference>
<dbReference type="InterPro" id="IPR000531">
    <property type="entry name" value="Beta-barrel_TonB"/>
</dbReference>
<evidence type="ECO:0000259" key="13">
    <source>
        <dbReference type="Pfam" id="PF00593"/>
    </source>
</evidence>
<dbReference type="PROSITE" id="PS52016">
    <property type="entry name" value="TONB_DEPENDENT_REC_3"/>
    <property type="match status" value="1"/>
</dbReference>
<protein>
    <submittedName>
        <fullName evidence="15">Membrane protein</fullName>
    </submittedName>
</protein>
<name>A0A086BJ26_9FLAO</name>
<keyword evidence="4 10" id="KW-0812">Transmembrane</keyword>
<sequence>MKKLTASVLILVLSSSLAVANAQQKKSDTVRTQEIEGVVVTALGIKREKKSLGYASQEIKASALSDGTTNTGNIAAQLSGKVAGLNVTTTNNFGGSSNLLIRGIKSLSGGNPLIVIDGSPVNNAYTQEKNVDYGNALSDINQEDIESINVLKGAAASALYGERGLNGVIVITTKNGKGKDDGSWGVTLSSSMQVGFVDKSTFPEYQTRYGAGYKQEFGSQASNGLNNANFGADASWGPKFDPNMMVYQWDSFDPTSPNYKKATPWVAAKNGPIKFFENPTTYTNSVTLEKGQKGKNISFTYENMMSDGLIPNSHLNRNNFSLKVNYDLTPKLHSSFYSTMTLQDTKGRSITGYSNNQATGFRQWWQTNVDVKDLQRAYFANVDPSVASAANNYGNVVWNRKSAANGAPAYWNNPYFQAYQNYTSDKRYRNFTYGQLTYDLLDNISVTGKVSYDRSNLMVDNRLAVGSLPQAFGQSNNSVTSGYARRDVLSTETNYDLMVNYKFDITDNINVSGVVGGNIRRNYFNSVYASTEGGLVVAGIYALSNSKKSPLASDEIEWTRQSNSGYVTASFDFFKKFYIDGTWRVDQSSTLPEGNNAYNYPSVTGSVIMSEIINTKNWMNFWKLRANYAEVGGTADSYQLVNNYRSAGILSGTGIYNSILSQPNPDLKPQRSKEFEIGTEAHFLKDRITLDVAYYKTRTINQIISLPVSSGTGYTSKVVNAGRIDNKGIEVQLGLVPIKTKDFSWNIDANWSKNQNEVVALYPGITNYLINSFQGGVSLNARVGEAWGTLVGADYTYLNGQKVIDPKTGRYLQNGNQVIGNTTPDWIGGIRNSINYKGFSLSFLIDIRKGGDIFSTDMYYGLSSGLYKETAIGDYRDKNVILPGVLPNGTPNNIELSQLDNSSSYGYKTQPASEFVYDGSFVKLREASIGYMLPKSLLAGTKIYDAKISIVGRNLWIIHKNLPYADPEAMVGGGLNSYGWSIGSLPTTRDIGVNVTFKF</sequence>
<keyword evidence="9 10" id="KW-0998">Cell outer membrane</keyword>
<dbReference type="AlphaFoldDB" id="A0A086BJ26"/>
<keyword evidence="6 11" id="KW-0798">TonB box</keyword>
<keyword evidence="7 10" id="KW-0472">Membrane</keyword>
<gene>
    <name evidence="15" type="ORF">IQ37_08140</name>
</gene>
<dbReference type="Pfam" id="PF07715">
    <property type="entry name" value="Plug"/>
    <property type="match status" value="1"/>
</dbReference>
<evidence type="ECO:0000313" key="15">
    <source>
        <dbReference type="EMBL" id="KFF28940.1"/>
    </source>
</evidence>
<comment type="similarity">
    <text evidence="10 11">Belongs to the TonB-dependent receptor family.</text>
</comment>
<dbReference type="Gene3D" id="2.40.170.20">
    <property type="entry name" value="TonB-dependent receptor, beta-barrel domain"/>
    <property type="match status" value="1"/>
</dbReference>
<dbReference type="GO" id="GO:0015344">
    <property type="term" value="F:siderophore uptake transmembrane transporter activity"/>
    <property type="evidence" value="ECO:0007669"/>
    <property type="project" value="TreeGrafter"/>
</dbReference>
<evidence type="ECO:0000256" key="6">
    <source>
        <dbReference type="ARBA" id="ARBA00023077"/>
    </source>
</evidence>
<dbReference type="eggNOG" id="COG4206">
    <property type="taxonomic scope" value="Bacteria"/>
</dbReference>
<dbReference type="InterPro" id="IPR012910">
    <property type="entry name" value="Plug_dom"/>
</dbReference>
<dbReference type="GO" id="GO:0009279">
    <property type="term" value="C:cell outer membrane"/>
    <property type="evidence" value="ECO:0007669"/>
    <property type="project" value="UniProtKB-SubCell"/>
</dbReference>
<dbReference type="Pfam" id="PF00593">
    <property type="entry name" value="TonB_dep_Rec_b-barrel"/>
    <property type="match status" value="1"/>
</dbReference>
<evidence type="ECO:0000256" key="10">
    <source>
        <dbReference type="PROSITE-ProRule" id="PRU01360"/>
    </source>
</evidence>